<dbReference type="PANTHER" id="PTHR39173">
    <property type="entry name" value="ACETYLTRANSFERASE"/>
    <property type="match status" value="1"/>
</dbReference>
<dbReference type="InterPro" id="IPR016181">
    <property type="entry name" value="Acyl_CoA_acyltransferase"/>
</dbReference>
<dbReference type="RefSeq" id="WP_208056247.1">
    <property type="nucleotide sequence ID" value="NZ_JAGEMK010000006.1"/>
</dbReference>
<dbReference type="SUPFAM" id="SSF55729">
    <property type="entry name" value="Acyl-CoA N-acyltransferases (Nat)"/>
    <property type="match status" value="1"/>
</dbReference>
<gene>
    <name evidence="2" type="ORF">J4G33_12215</name>
</gene>
<keyword evidence="3" id="KW-1185">Reference proteome</keyword>
<feature type="domain" description="N-acetyltransferase" evidence="1">
    <location>
        <begin position="2"/>
        <end position="162"/>
    </location>
</feature>
<proteinExistence type="predicted"/>
<dbReference type="PANTHER" id="PTHR39173:SF1">
    <property type="entry name" value="ACETYLTRANSFERASE"/>
    <property type="match status" value="1"/>
</dbReference>
<name>A0A939LRL7_9CELL</name>
<dbReference type="Pfam" id="PF13302">
    <property type="entry name" value="Acetyltransf_3"/>
    <property type="match status" value="1"/>
</dbReference>
<dbReference type="EMBL" id="JAGEMK010000006">
    <property type="protein sequence ID" value="MBO1752568.1"/>
    <property type="molecule type" value="Genomic_DNA"/>
</dbReference>
<dbReference type="AlphaFoldDB" id="A0A939LRL7"/>
<sequence>MLELVVPDVTRHSAWLASHREWGPGVHEDGFGVGAEDDVVSAEGFATWVGRLRSLRDAQMWWVVDRDEVLGGVALRTGPEDVVLRLGHVGYGIRPSARGRGVATWALGAVLTHARAAGLGRVLLVCADDNVGSVRTIERHGGVLEKVIEVDDGRVRRYWIDV</sequence>
<dbReference type="PROSITE" id="PS51186">
    <property type="entry name" value="GNAT"/>
    <property type="match status" value="1"/>
</dbReference>
<protein>
    <submittedName>
        <fullName evidence="2">GNAT family N-acetyltransferase</fullName>
    </submittedName>
</protein>
<organism evidence="2 3">
    <name type="scientific">Actinotalea soli</name>
    <dbReference type="NCBI Taxonomy" id="2819234"/>
    <lineage>
        <taxon>Bacteria</taxon>
        <taxon>Bacillati</taxon>
        <taxon>Actinomycetota</taxon>
        <taxon>Actinomycetes</taxon>
        <taxon>Micrococcales</taxon>
        <taxon>Cellulomonadaceae</taxon>
        <taxon>Actinotalea</taxon>
    </lineage>
</organism>
<reference evidence="2" key="1">
    <citation type="submission" date="2021-03" db="EMBL/GenBank/DDBJ databases">
        <title>Actinotalea soli sp. nov., isolated from soil.</title>
        <authorList>
            <person name="Ping W."/>
            <person name="Zhang J."/>
        </authorList>
    </citation>
    <scope>NUCLEOTIDE SEQUENCE</scope>
    <source>
        <strain evidence="2">BY-33</strain>
    </source>
</reference>
<dbReference type="CDD" id="cd04301">
    <property type="entry name" value="NAT_SF"/>
    <property type="match status" value="1"/>
</dbReference>
<evidence type="ECO:0000313" key="3">
    <source>
        <dbReference type="Proteomes" id="UP000664209"/>
    </source>
</evidence>
<dbReference type="Gene3D" id="3.40.630.30">
    <property type="match status" value="1"/>
</dbReference>
<evidence type="ECO:0000259" key="1">
    <source>
        <dbReference type="PROSITE" id="PS51186"/>
    </source>
</evidence>
<evidence type="ECO:0000313" key="2">
    <source>
        <dbReference type="EMBL" id="MBO1752568.1"/>
    </source>
</evidence>
<dbReference type="Proteomes" id="UP000664209">
    <property type="component" value="Unassembled WGS sequence"/>
</dbReference>
<dbReference type="GO" id="GO:0016747">
    <property type="term" value="F:acyltransferase activity, transferring groups other than amino-acyl groups"/>
    <property type="evidence" value="ECO:0007669"/>
    <property type="project" value="InterPro"/>
</dbReference>
<dbReference type="InterPro" id="IPR000182">
    <property type="entry name" value="GNAT_dom"/>
</dbReference>
<comment type="caution">
    <text evidence="2">The sequence shown here is derived from an EMBL/GenBank/DDBJ whole genome shotgun (WGS) entry which is preliminary data.</text>
</comment>
<accession>A0A939LRL7</accession>